<accession>A0A0F9SV06</accession>
<organism evidence="1">
    <name type="scientific">marine sediment metagenome</name>
    <dbReference type="NCBI Taxonomy" id="412755"/>
    <lineage>
        <taxon>unclassified sequences</taxon>
        <taxon>metagenomes</taxon>
        <taxon>ecological metagenomes</taxon>
    </lineage>
</organism>
<gene>
    <name evidence="1" type="ORF">LCGC14_0808550</name>
</gene>
<proteinExistence type="predicted"/>
<sequence>MIDEGKPWVSSSGKYSGRIMGVPPRVTILLDTTAKARLARENVLRMQRNDVK</sequence>
<protein>
    <submittedName>
        <fullName evidence="1">Uncharacterized protein</fullName>
    </submittedName>
</protein>
<comment type="caution">
    <text evidence="1">The sequence shown here is derived from an EMBL/GenBank/DDBJ whole genome shotgun (WGS) entry which is preliminary data.</text>
</comment>
<evidence type="ECO:0000313" key="1">
    <source>
        <dbReference type="EMBL" id="KKN32983.1"/>
    </source>
</evidence>
<name>A0A0F9SV06_9ZZZZ</name>
<reference evidence="1" key="1">
    <citation type="journal article" date="2015" name="Nature">
        <title>Complex archaea that bridge the gap between prokaryotes and eukaryotes.</title>
        <authorList>
            <person name="Spang A."/>
            <person name="Saw J.H."/>
            <person name="Jorgensen S.L."/>
            <person name="Zaremba-Niedzwiedzka K."/>
            <person name="Martijn J."/>
            <person name="Lind A.E."/>
            <person name="van Eijk R."/>
            <person name="Schleper C."/>
            <person name="Guy L."/>
            <person name="Ettema T.J."/>
        </authorList>
    </citation>
    <scope>NUCLEOTIDE SEQUENCE</scope>
</reference>
<dbReference type="EMBL" id="LAZR01002215">
    <property type="protein sequence ID" value="KKN32983.1"/>
    <property type="molecule type" value="Genomic_DNA"/>
</dbReference>
<dbReference type="AlphaFoldDB" id="A0A0F9SV06"/>